<evidence type="ECO:0000313" key="13">
    <source>
        <dbReference type="EMBL" id="KAJ1256951.1"/>
    </source>
</evidence>
<evidence type="ECO:0000256" key="1">
    <source>
        <dbReference type="ARBA" id="ARBA00001798"/>
    </source>
</evidence>
<dbReference type="SUPFAM" id="SSF57850">
    <property type="entry name" value="RING/U-box"/>
    <property type="match status" value="3"/>
</dbReference>
<keyword evidence="7" id="KW-0677">Repeat</keyword>
<keyword evidence="14" id="KW-1185">Reference proteome</keyword>
<evidence type="ECO:0000313" key="14">
    <source>
        <dbReference type="Proteomes" id="UP001164776"/>
    </source>
</evidence>
<evidence type="ECO:0000256" key="9">
    <source>
        <dbReference type="ARBA" id="ARBA00022786"/>
    </source>
</evidence>
<dbReference type="Pfam" id="PF01485">
    <property type="entry name" value="IBR"/>
    <property type="match status" value="1"/>
</dbReference>
<dbReference type="PROSITE" id="PS00518">
    <property type="entry name" value="ZF_RING_1"/>
    <property type="match status" value="1"/>
</dbReference>
<protein>
    <recommendedName>
        <fullName evidence="4">RBR-type E3 ubiquitin transferase</fullName>
        <ecNumber evidence="4">2.3.2.31</ecNumber>
    </recommendedName>
</protein>
<feature type="domain" description="RING-type" evidence="12">
    <location>
        <begin position="1"/>
        <end position="184"/>
    </location>
</feature>
<comment type="similarity">
    <text evidence="3">Belongs to the RBR family. Ariadne subfamily.</text>
</comment>
<name>A0A9W7XE98_9POAL</name>
<dbReference type="PROSITE" id="PS51873">
    <property type="entry name" value="TRIAD"/>
    <property type="match status" value="1"/>
</dbReference>
<dbReference type="GO" id="GO:0008270">
    <property type="term" value="F:zinc ion binding"/>
    <property type="evidence" value="ECO:0007669"/>
    <property type="project" value="UniProtKB-KW"/>
</dbReference>
<feature type="region of interest" description="Disordered" evidence="11">
    <location>
        <begin position="192"/>
        <end position="212"/>
    </location>
</feature>
<dbReference type="CDD" id="cd20346">
    <property type="entry name" value="BRcat_RBR_ANKIB1"/>
    <property type="match status" value="1"/>
</dbReference>
<comment type="cofactor">
    <cofactor evidence="2">
        <name>Zn(2+)</name>
        <dbReference type="ChEBI" id="CHEBI:29105"/>
    </cofactor>
</comment>
<dbReference type="Gene3D" id="1.20.120.1750">
    <property type="match status" value="1"/>
</dbReference>
<dbReference type="Gene3D" id="3.30.40.10">
    <property type="entry name" value="Zinc/RING finger domain, C3HC4 (zinc finger)"/>
    <property type="match status" value="1"/>
</dbReference>
<dbReference type="Pfam" id="PF22191">
    <property type="entry name" value="IBR_1"/>
    <property type="match status" value="1"/>
</dbReference>
<dbReference type="EMBL" id="MU629454">
    <property type="protein sequence ID" value="KAJ1256951.1"/>
    <property type="molecule type" value="Genomic_DNA"/>
</dbReference>
<evidence type="ECO:0000256" key="11">
    <source>
        <dbReference type="SAM" id="MobiDB-lite"/>
    </source>
</evidence>
<evidence type="ECO:0000256" key="4">
    <source>
        <dbReference type="ARBA" id="ARBA00012251"/>
    </source>
</evidence>
<evidence type="ECO:0000256" key="7">
    <source>
        <dbReference type="ARBA" id="ARBA00022737"/>
    </source>
</evidence>
<evidence type="ECO:0000256" key="5">
    <source>
        <dbReference type="ARBA" id="ARBA00022679"/>
    </source>
</evidence>
<evidence type="ECO:0000259" key="12">
    <source>
        <dbReference type="PROSITE" id="PS51873"/>
    </source>
</evidence>
<comment type="catalytic activity">
    <reaction evidence="1">
        <text>[E2 ubiquitin-conjugating enzyme]-S-ubiquitinyl-L-cysteine + [acceptor protein]-L-lysine = [E2 ubiquitin-conjugating enzyme]-L-cysteine + [acceptor protein]-N(6)-ubiquitinyl-L-lysine.</text>
        <dbReference type="EC" id="2.3.2.31"/>
    </reaction>
</comment>
<dbReference type="SMART" id="SM00647">
    <property type="entry name" value="IBR"/>
    <property type="match status" value="2"/>
</dbReference>
<dbReference type="AlphaFoldDB" id="A0A9W7XE98"/>
<dbReference type="InterPro" id="IPR031127">
    <property type="entry name" value="E3_UB_ligase_RBR"/>
</dbReference>
<dbReference type="OrthoDB" id="10009520at2759"/>
<keyword evidence="5" id="KW-0808">Transferase</keyword>
<dbReference type="InterPro" id="IPR002867">
    <property type="entry name" value="IBR_dom"/>
</dbReference>
<dbReference type="InterPro" id="IPR013083">
    <property type="entry name" value="Znf_RING/FYVE/PHD"/>
</dbReference>
<dbReference type="PANTHER" id="PTHR11685">
    <property type="entry name" value="RBR FAMILY RING FINGER AND IBR DOMAIN-CONTAINING"/>
    <property type="match status" value="1"/>
</dbReference>
<sequence>MTSAGCSHFYCGDCWRGYIRAAVGNGMRCLSLQCPDPSCSAAVVRELVDAAAGDEDRARYARFALRSYVEDSGGGIRWCPGPGCTRAVEFLACGGDGDPTTTDVFCDCRHGFCWRCGEEAHQPVSCDTTTNWILTNTKNCPSCRRPIEKNQGCNHMTCTAPCRHHFCWLCLDPWDDHKGCLRYDYRQQQQVDGKQLAGGQGKTARKEETRRRQAKASLGRYLYHYERWEANRKSLHKALADMDQLERSELERMARAVDVPATELGFVTEAYNQIADGRRVLRWAHAYGYFLDPSNEAKRCLFDDLQSQANRWLECLHGCAELERKELFFGADNGESAVAAETFRAYREKVANLTGVTRKFLGNLVKAFETDLPEVAKPRFVQTVNAPTMGRQTVGVGGIIYSTATVTVEPAAIPPPMVSNVALQGIPTLQTSLSSLSSQEANIANDRVQEHRPITNLVEQPIDLLSMWHNIGTPMGLPNILLSSGASTMSGPGQPIAQLLAPAQTTLVLYGAIQMLLHHPLSPTAWARMCQLGSIRMPNSRHQTMSKFGR</sequence>
<keyword evidence="10" id="KW-0862">Zinc</keyword>
<comment type="caution">
    <text evidence="13">The sequence shown here is derived from an EMBL/GenBank/DDBJ whole genome shotgun (WGS) entry which is preliminary data.</text>
</comment>
<evidence type="ECO:0000256" key="10">
    <source>
        <dbReference type="ARBA" id="ARBA00022833"/>
    </source>
</evidence>
<dbReference type="InterPro" id="IPR044066">
    <property type="entry name" value="TRIAD_supradom"/>
</dbReference>
<reference evidence="13 14" key="1">
    <citation type="submission" date="2022-10" db="EMBL/GenBank/DDBJ databases">
        <title>WGS assembly of Paspalum vaginatum 540-79.</title>
        <authorList>
            <person name="Sun G."/>
            <person name="Wase N."/>
            <person name="Shu S."/>
            <person name="Jenkins J."/>
            <person name="Zhou B."/>
            <person name="Torres-Rodriguez J."/>
            <person name="Chen C."/>
            <person name="Sandor L."/>
            <person name="Plott C."/>
            <person name="Yoshinga Y."/>
            <person name="Daum C."/>
            <person name="Qi P."/>
            <person name="Barry K."/>
            <person name="Lipzen A."/>
            <person name="Berry L."/>
            <person name="Pedersen C."/>
            <person name="Gottilla T."/>
            <person name="Foltz A."/>
            <person name="Yu H."/>
            <person name="O'Malley R."/>
            <person name="Zhang C."/>
            <person name="Devos K."/>
            <person name="Sigmon B."/>
            <person name="Yu B."/>
            <person name="Obata T."/>
            <person name="Schmutz J."/>
            <person name="Schnable J."/>
        </authorList>
    </citation>
    <scope>NUCLEOTIDE SEQUENCE [LARGE SCALE GENOMIC DNA]</scope>
    <source>
        <strain evidence="14">cv. 540-79</strain>
    </source>
</reference>
<dbReference type="EC" id="2.3.2.31" evidence="4"/>
<evidence type="ECO:0000256" key="3">
    <source>
        <dbReference type="ARBA" id="ARBA00005884"/>
    </source>
</evidence>
<dbReference type="GO" id="GO:0016567">
    <property type="term" value="P:protein ubiquitination"/>
    <property type="evidence" value="ECO:0007669"/>
    <property type="project" value="InterPro"/>
</dbReference>
<dbReference type="FunFam" id="1.20.120.1750:FF:000027">
    <property type="entry name" value="RBR-type E3 ubiquitin transferase"/>
    <property type="match status" value="1"/>
</dbReference>
<dbReference type="Proteomes" id="UP001164776">
    <property type="component" value="Unassembled WGS sequence"/>
</dbReference>
<organism evidence="13 14">
    <name type="scientific">Paspalum vaginatum</name>
    <name type="common">seashore paspalum</name>
    <dbReference type="NCBI Taxonomy" id="158149"/>
    <lineage>
        <taxon>Eukaryota</taxon>
        <taxon>Viridiplantae</taxon>
        <taxon>Streptophyta</taxon>
        <taxon>Embryophyta</taxon>
        <taxon>Tracheophyta</taxon>
        <taxon>Spermatophyta</taxon>
        <taxon>Magnoliopsida</taxon>
        <taxon>Liliopsida</taxon>
        <taxon>Poales</taxon>
        <taxon>Poaceae</taxon>
        <taxon>PACMAD clade</taxon>
        <taxon>Panicoideae</taxon>
        <taxon>Andropogonodae</taxon>
        <taxon>Paspaleae</taxon>
        <taxon>Paspalinae</taxon>
        <taxon>Paspalum</taxon>
    </lineage>
</organism>
<dbReference type="GO" id="GO:0061630">
    <property type="term" value="F:ubiquitin protein ligase activity"/>
    <property type="evidence" value="ECO:0007669"/>
    <property type="project" value="UniProtKB-EC"/>
</dbReference>
<dbReference type="InterPro" id="IPR017907">
    <property type="entry name" value="Znf_RING_CS"/>
</dbReference>
<evidence type="ECO:0000256" key="6">
    <source>
        <dbReference type="ARBA" id="ARBA00022723"/>
    </source>
</evidence>
<keyword evidence="6" id="KW-0479">Metal-binding</keyword>
<proteinExistence type="inferred from homology"/>
<keyword evidence="9" id="KW-0833">Ubl conjugation pathway</keyword>
<accession>A0A9W7XE98</accession>
<keyword evidence="8" id="KW-0863">Zinc-finger</keyword>
<evidence type="ECO:0000256" key="8">
    <source>
        <dbReference type="ARBA" id="ARBA00022771"/>
    </source>
</evidence>
<evidence type="ECO:0000256" key="2">
    <source>
        <dbReference type="ARBA" id="ARBA00001947"/>
    </source>
</evidence>
<gene>
    <name evidence="13" type="ORF">BS78_K261000</name>
</gene>